<dbReference type="InterPro" id="IPR029058">
    <property type="entry name" value="AB_hydrolase_fold"/>
</dbReference>
<feature type="domain" description="AB hydrolase-1" evidence="1">
    <location>
        <begin position="50"/>
        <end position="301"/>
    </location>
</feature>
<evidence type="ECO:0000313" key="2">
    <source>
        <dbReference type="EMBL" id="ATR79022.1"/>
    </source>
</evidence>
<dbReference type="Pfam" id="PF12697">
    <property type="entry name" value="Abhydrolase_6"/>
    <property type="match status" value="1"/>
</dbReference>
<dbReference type="STRING" id="34062.AXE82_03165"/>
<dbReference type="EMBL" id="CP024443">
    <property type="protein sequence ID" value="ATR79022.1"/>
    <property type="molecule type" value="Genomic_DNA"/>
</dbReference>
<name>A0A2D2LVG8_FAUOS</name>
<evidence type="ECO:0000313" key="3">
    <source>
        <dbReference type="Proteomes" id="UP000229340"/>
    </source>
</evidence>
<dbReference type="Proteomes" id="UP000229340">
    <property type="component" value="Chromosome"/>
</dbReference>
<keyword evidence="2" id="KW-0378">Hydrolase</keyword>
<accession>A0A2D2LVG8</accession>
<dbReference type="AlphaFoldDB" id="A0A2D2LVG8"/>
<dbReference type="GO" id="GO:0016787">
    <property type="term" value="F:hydrolase activity"/>
    <property type="evidence" value="ECO:0007669"/>
    <property type="project" value="UniProtKB-KW"/>
</dbReference>
<organism evidence="2 3">
    <name type="scientific">Faucicola osloensis</name>
    <name type="common">Moraxella osloensis</name>
    <dbReference type="NCBI Taxonomy" id="34062"/>
    <lineage>
        <taxon>Bacteria</taxon>
        <taxon>Pseudomonadati</taxon>
        <taxon>Pseudomonadota</taxon>
        <taxon>Gammaproteobacteria</taxon>
        <taxon>Moraxellales</taxon>
        <taxon>Moraxellaceae</taxon>
        <taxon>Faucicola</taxon>
    </lineage>
</organism>
<protein>
    <submittedName>
        <fullName evidence="2">Alpha/beta hydrolase</fullName>
    </submittedName>
</protein>
<proteinExistence type="predicted"/>
<reference evidence="3" key="1">
    <citation type="submission" date="2017-11" db="EMBL/GenBank/DDBJ databases">
        <title>Complete genome sequence of Moraxella osloensis NP7 isolated from human skin.</title>
        <authorList>
            <person name="Lee K."/>
            <person name="Lim J.Y."/>
            <person name="Hwang I."/>
        </authorList>
    </citation>
    <scope>NUCLEOTIDE SEQUENCE [LARGE SCALE GENOMIC DNA]</scope>
    <source>
        <strain evidence="3">NP7</strain>
    </source>
</reference>
<sequence length="316" mass="35153">MSSKTSQHPLATGLPSAPTLATGIQGITAIAEAGQIGKAGAIGQKPLIHFAHANGIPSQTYQSLFDLLSDEFDIVYIPALGIDPRYPVDNHWQKLTEQVIDSIQAHLSARGQTKVIGLGHSLGALCTLQASYRAPELFSQVIALDPPLIHGYYSMALHWAKRFSPRLVDRLTPAGLSSHRRDTWPSREVAYEHLRHKAFYRHFDERCFNDFIRYGLTDTADGQVTLTIPKAVEVAVFRTNPSLYWQKPNHPPAVPAKQIIGKDSLFLKRGFPALVKQRMGIDFEVHEGGHMFPLEYPTSTVERIKALIDSVNHDIH</sequence>
<dbReference type="InterPro" id="IPR000073">
    <property type="entry name" value="AB_hydrolase_1"/>
</dbReference>
<evidence type="ECO:0000259" key="1">
    <source>
        <dbReference type="Pfam" id="PF12697"/>
    </source>
</evidence>
<dbReference type="SUPFAM" id="SSF53474">
    <property type="entry name" value="alpha/beta-Hydrolases"/>
    <property type="match status" value="1"/>
</dbReference>
<dbReference type="Gene3D" id="3.40.50.1820">
    <property type="entry name" value="alpha/beta hydrolase"/>
    <property type="match status" value="1"/>
</dbReference>
<gene>
    <name evidence="2" type="ORF">NP7_07005</name>
</gene>